<evidence type="ECO:0000313" key="4">
    <source>
        <dbReference type="Proteomes" id="UP001061302"/>
    </source>
</evidence>
<sequence length="69" mass="7432">MQQIDIRIEGMTCGGCAASVTRALKAVPGVEEVNVSLAPGQAQVRFDPADTDRKELEQVIEEAGYDVVR</sequence>
<reference evidence="3" key="1">
    <citation type="submission" date="2022-10" db="EMBL/GenBank/DDBJ databases">
        <title>Chitiniphilus purpureus sp. nov., a novel chitin-degrading bacterium isolated from crawfish pond sediment.</title>
        <authorList>
            <person name="Li K."/>
        </authorList>
    </citation>
    <scope>NUCLEOTIDE SEQUENCE</scope>
    <source>
        <strain evidence="3">CD1</strain>
    </source>
</reference>
<organism evidence="3 4">
    <name type="scientific">Chitiniphilus purpureus</name>
    <dbReference type="NCBI Taxonomy" id="2981137"/>
    <lineage>
        <taxon>Bacteria</taxon>
        <taxon>Pseudomonadati</taxon>
        <taxon>Pseudomonadota</taxon>
        <taxon>Betaproteobacteria</taxon>
        <taxon>Neisseriales</taxon>
        <taxon>Chitinibacteraceae</taxon>
        <taxon>Chitiniphilus</taxon>
    </lineage>
</organism>
<accession>A0ABY6DIM0</accession>
<dbReference type="SUPFAM" id="SSF55008">
    <property type="entry name" value="HMA, heavy metal-associated domain"/>
    <property type="match status" value="1"/>
</dbReference>
<dbReference type="InterPro" id="IPR036163">
    <property type="entry name" value="HMA_dom_sf"/>
</dbReference>
<evidence type="ECO:0000313" key="3">
    <source>
        <dbReference type="EMBL" id="UXY14195.1"/>
    </source>
</evidence>
<name>A0ABY6DIM0_9NEIS</name>
<dbReference type="InterPro" id="IPR006121">
    <property type="entry name" value="HMA_dom"/>
</dbReference>
<evidence type="ECO:0000256" key="1">
    <source>
        <dbReference type="ARBA" id="ARBA00022723"/>
    </source>
</evidence>
<dbReference type="Gene3D" id="3.30.70.100">
    <property type="match status" value="1"/>
</dbReference>
<proteinExistence type="predicted"/>
<dbReference type="PANTHER" id="PTHR46594:SF4">
    <property type="entry name" value="P-TYPE CATION-TRANSPORTING ATPASE"/>
    <property type="match status" value="1"/>
</dbReference>
<gene>
    <name evidence="3" type="ORF">N8I74_12795</name>
</gene>
<protein>
    <submittedName>
        <fullName evidence="3">Cation transporter</fullName>
    </submittedName>
</protein>
<dbReference type="PROSITE" id="PS50846">
    <property type="entry name" value="HMA_2"/>
    <property type="match status" value="1"/>
</dbReference>
<dbReference type="PROSITE" id="PS01047">
    <property type="entry name" value="HMA_1"/>
    <property type="match status" value="1"/>
</dbReference>
<dbReference type="PRINTS" id="PR00942">
    <property type="entry name" value="CUATPASEI"/>
</dbReference>
<dbReference type="Pfam" id="PF00403">
    <property type="entry name" value="HMA"/>
    <property type="match status" value="1"/>
</dbReference>
<evidence type="ECO:0000259" key="2">
    <source>
        <dbReference type="PROSITE" id="PS50846"/>
    </source>
</evidence>
<dbReference type="InterPro" id="IPR017969">
    <property type="entry name" value="Heavy-metal-associated_CS"/>
</dbReference>
<keyword evidence="1" id="KW-0479">Metal-binding</keyword>
<dbReference type="CDD" id="cd00371">
    <property type="entry name" value="HMA"/>
    <property type="match status" value="1"/>
</dbReference>
<dbReference type="PANTHER" id="PTHR46594">
    <property type="entry name" value="P-TYPE CATION-TRANSPORTING ATPASE"/>
    <property type="match status" value="1"/>
</dbReference>
<keyword evidence="4" id="KW-1185">Reference proteome</keyword>
<feature type="domain" description="HMA" evidence="2">
    <location>
        <begin position="2"/>
        <end position="68"/>
    </location>
</feature>
<dbReference type="Proteomes" id="UP001061302">
    <property type="component" value="Chromosome"/>
</dbReference>
<dbReference type="RefSeq" id="WP_263123495.1">
    <property type="nucleotide sequence ID" value="NZ_CP106753.1"/>
</dbReference>
<dbReference type="EMBL" id="CP106753">
    <property type="protein sequence ID" value="UXY14195.1"/>
    <property type="molecule type" value="Genomic_DNA"/>
</dbReference>